<organism evidence="1 2">
    <name type="scientific">Yersinia phage vB_Yru_GN1</name>
    <dbReference type="NCBI Taxonomy" id="3074381"/>
    <lineage>
        <taxon>Viruses</taxon>
        <taxon>Duplodnaviria</taxon>
        <taxon>Heunggongvirae</taxon>
        <taxon>Uroviricota</taxon>
        <taxon>Caudoviricetes</taxon>
        <taxon>Caudoviricetes incertae sedis</taxon>
        <taxon>Sepahanvirus</taxon>
        <taxon>Sepahanvirus vB-Yru-GN1</taxon>
    </lineage>
</organism>
<sequence length="58" mass="6175">MAESIAAQLLRKLKSPDTGKLEEGDLYDLNGNVIGSVKDGKVTLEGNNVSNTIILEDS</sequence>
<dbReference type="Proteomes" id="UP001304813">
    <property type="component" value="Segment"/>
</dbReference>
<reference evidence="1 2" key="1">
    <citation type="submission" date="2023-09" db="EMBL/GenBank/DDBJ databases">
        <title>Analysis of phage genome (vB_Yru_GN1) of the bacterium (Yersinia ruckeri).</title>
        <authorList>
            <person name="Ganjoor M.S."/>
            <person name="Bouzari M."/>
            <person name="Soleimani-Delfan A."/>
        </authorList>
    </citation>
    <scope>NUCLEOTIDE SEQUENCE [LARGE SCALE GENOMIC DNA]</scope>
    <source>
        <strain evidence="2">vB_Yru_GN1</strain>
    </source>
</reference>
<evidence type="ECO:0000313" key="1">
    <source>
        <dbReference type="EMBL" id="BES79927.1"/>
    </source>
</evidence>
<dbReference type="EMBL" id="LC779065">
    <property type="protein sequence ID" value="BES79927.1"/>
    <property type="molecule type" value="Genomic_DNA"/>
</dbReference>
<proteinExistence type="predicted"/>
<protein>
    <submittedName>
        <fullName evidence="1">Structural protein</fullName>
    </submittedName>
</protein>
<name>A0AA86J0N9_9CAUD</name>
<evidence type="ECO:0000313" key="2">
    <source>
        <dbReference type="Proteomes" id="UP001304813"/>
    </source>
</evidence>
<keyword evidence="2" id="KW-1185">Reference proteome</keyword>
<accession>A0AA86J0N9</accession>